<accession>A0A6G9XW72</accession>
<name>A0A6G9XW72_NOCBR</name>
<protein>
    <submittedName>
        <fullName evidence="1">Uncharacterized protein</fullName>
    </submittedName>
</protein>
<proteinExistence type="predicted"/>
<sequence length="418" mass="47568">MSNRVMVDVTTFISAEEFILSQNARQPARPRDPFAQQCYAELVQSLIYFDEVLVPHPTKLNPQAADYGAYPRILRHLFDLRIAVPMVIGPQDRPALDAAEAAAMETLKTTGVETMLRFIDKTRRADREVQERGGGQRMLANIAAWADYQWENVRIDDHHRARIGGVDGVELDAFGQWARASSFAMEGQFRTLIADTQQQLWLIATLVRSLRYSARARVIGVAYTPHPLRRDFSVMFDLFDDGVPENTIEEVISAVRGIPSDIRKVAGSRGGRRLQLLEYQLPLLGGRLWSLRDRGRSSSDRWLEMVCGRIDEYRARAVDFRRALSRCDTEEEARRLELDVEGVRDQLLRHLGLDTAERNATEEGLIETVASVAEWGTGVPITRPLRLALVPFRRHAGNLEGLHQKFLYREFVREMRAG</sequence>
<gene>
    <name evidence="1" type="ORF">F5X71_25325</name>
</gene>
<dbReference type="RefSeq" id="WP_167464284.1">
    <property type="nucleotide sequence ID" value="NZ_CP046171.1"/>
</dbReference>
<organism evidence="1 2">
    <name type="scientific">Nocardia brasiliensis</name>
    <dbReference type="NCBI Taxonomy" id="37326"/>
    <lineage>
        <taxon>Bacteria</taxon>
        <taxon>Bacillati</taxon>
        <taxon>Actinomycetota</taxon>
        <taxon>Actinomycetes</taxon>
        <taxon>Mycobacteriales</taxon>
        <taxon>Nocardiaceae</taxon>
        <taxon>Nocardia</taxon>
    </lineage>
</organism>
<evidence type="ECO:0000313" key="2">
    <source>
        <dbReference type="Proteomes" id="UP000501705"/>
    </source>
</evidence>
<dbReference type="EMBL" id="CP046171">
    <property type="protein sequence ID" value="QIS05192.1"/>
    <property type="molecule type" value="Genomic_DNA"/>
</dbReference>
<dbReference type="AlphaFoldDB" id="A0A6G9XW72"/>
<dbReference type="Proteomes" id="UP000501705">
    <property type="component" value="Chromosome"/>
</dbReference>
<evidence type="ECO:0000313" key="1">
    <source>
        <dbReference type="EMBL" id="QIS05192.1"/>
    </source>
</evidence>
<reference evidence="1 2" key="1">
    <citation type="journal article" date="2019" name="ACS Chem. Biol.">
        <title>Identification and Mobilization of a Cryptic Antibiotic Biosynthesis Gene Locus from a Human-Pathogenic Nocardia Isolate.</title>
        <authorList>
            <person name="Herisse M."/>
            <person name="Ishida K."/>
            <person name="Porter J.L."/>
            <person name="Howden B."/>
            <person name="Hertweck C."/>
            <person name="Stinear T.P."/>
            <person name="Pidot S.J."/>
        </authorList>
    </citation>
    <scope>NUCLEOTIDE SEQUENCE [LARGE SCALE GENOMIC DNA]</scope>
    <source>
        <strain evidence="1 2">AUSMDU00024985</strain>
    </source>
</reference>